<accession>A0A7S8C4D0</accession>
<dbReference type="GO" id="GO:0016990">
    <property type="term" value="F:arginine deiminase activity"/>
    <property type="evidence" value="ECO:0007669"/>
    <property type="project" value="UniProtKB-EC"/>
</dbReference>
<dbReference type="EMBL" id="CP058214">
    <property type="protein sequence ID" value="QPC43087.1"/>
    <property type="molecule type" value="Genomic_DNA"/>
</dbReference>
<evidence type="ECO:0000256" key="2">
    <source>
        <dbReference type="ARBA" id="ARBA00012171"/>
    </source>
</evidence>
<comment type="pathway">
    <text evidence="1">Amino-acid degradation; L-arginine degradation via ADI pathway; carbamoyl phosphate from L-arginine: step 1/2.</text>
</comment>
<gene>
    <name evidence="4" type="ORF">HW532_10540</name>
</gene>
<dbReference type="KEGG" id="kmn:HW532_10540"/>
<evidence type="ECO:0000256" key="1">
    <source>
        <dbReference type="ARBA" id="ARBA00005213"/>
    </source>
</evidence>
<reference evidence="4 5" key="1">
    <citation type="submission" date="2020-06" db="EMBL/GenBank/DDBJ databases">
        <title>Genome sequence of 2 isolates from Red Sea Mangroves.</title>
        <authorList>
            <person name="Sefrji F."/>
            <person name="Michoud G."/>
            <person name="Merlino G."/>
            <person name="Daffonchio D."/>
        </authorList>
    </citation>
    <scope>NUCLEOTIDE SEQUENCE [LARGE SCALE GENOMIC DNA]</scope>
    <source>
        <strain evidence="4 5">R1DC25</strain>
    </source>
</reference>
<evidence type="ECO:0000313" key="4">
    <source>
        <dbReference type="EMBL" id="QPC43087.1"/>
    </source>
</evidence>
<sequence>MQLGIDSETGVLRSVLLCRPDNYQWIPTNDIARRTLQSQQPPAHAAFEHQYDELVSALQGAGVECRYLEPDPHLPYQVYTRDSSQMTPWGPAITQLERPQRRGEIAAILAFYRELAGDPWRIATAGMVEGGDIHIIRPGLLAIGHSGGRTDEAGARQFAGWFREAGWQTRLVPFPEHFLHLDVIFSMVTDGLALACTDVLDDDFVDWLDSHGIRIIPVSYREAMMDMACNVLALGDDRVVSPAHSARVNEAMRAEGVTVIDPDLRLFAHGGGSVHCMTMPLVRDSLA</sequence>
<dbReference type="GO" id="GO:0019546">
    <property type="term" value="P:L-arginine deiminase pathway"/>
    <property type="evidence" value="ECO:0007669"/>
    <property type="project" value="TreeGrafter"/>
</dbReference>
<evidence type="ECO:0000313" key="5">
    <source>
        <dbReference type="Proteomes" id="UP000593594"/>
    </source>
</evidence>
<keyword evidence="5" id="KW-1185">Reference proteome</keyword>
<dbReference type="Gene3D" id="3.75.10.10">
    <property type="entry name" value="L-arginine/glycine Amidinotransferase, Chain A"/>
    <property type="match status" value="1"/>
</dbReference>
<dbReference type="AlphaFoldDB" id="A0A7S8C4D0"/>
<organism evidence="4 5">
    <name type="scientific">Kaustia mangrovi</name>
    <dbReference type="NCBI Taxonomy" id="2593653"/>
    <lineage>
        <taxon>Bacteria</taxon>
        <taxon>Pseudomonadati</taxon>
        <taxon>Pseudomonadota</taxon>
        <taxon>Alphaproteobacteria</taxon>
        <taxon>Hyphomicrobiales</taxon>
        <taxon>Parvibaculaceae</taxon>
        <taxon>Kaustia</taxon>
    </lineage>
</organism>
<dbReference type="SUPFAM" id="SSF55909">
    <property type="entry name" value="Pentein"/>
    <property type="match status" value="1"/>
</dbReference>
<dbReference type="PANTHER" id="PTHR47271:SF2">
    <property type="entry name" value="ARGININE DEIMINASE"/>
    <property type="match status" value="1"/>
</dbReference>
<dbReference type="PANTHER" id="PTHR47271">
    <property type="entry name" value="ARGININE DEIMINASE"/>
    <property type="match status" value="1"/>
</dbReference>
<comment type="catalytic activity">
    <reaction evidence="3">
        <text>L-arginine + H2O = L-citrulline + NH4(+)</text>
        <dbReference type="Rhea" id="RHEA:19597"/>
        <dbReference type="ChEBI" id="CHEBI:15377"/>
        <dbReference type="ChEBI" id="CHEBI:28938"/>
        <dbReference type="ChEBI" id="CHEBI:32682"/>
        <dbReference type="ChEBI" id="CHEBI:57743"/>
        <dbReference type="EC" id="3.5.3.6"/>
    </reaction>
</comment>
<dbReference type="RefSeq" id="WP_213164327.1">
    <property type="nucleotide sequence ID" value="NZ_CP058214.1"/>
</dbReference>
<name>A0A7S8C4D0_9HYPH</name>
<dbReference type="EC" id="3.5.3.6" evidence="2"/>
<protein>
    <recommendedName>
        <fullName evidence="2">arginine deiminase</fullName>
        <ecNumber evidence="2">3.5.3.6</ecNumber>
    </recommendedName>
</protein>
<dbReference type="Pfam" id="PF19420">
    <property type="entry name" value="DDAH_eukar"/>
    <property type="match status" value="1"/>
</dbReference>
<proteinExistence type="predicted"/>
<dbReference type="Proteomes" id="UP000593594">
    <property type="component" value="Chromosome"/>
</dbReference>
<evidence type="ECO:0000256" key="3">
    <source>
        <dbReference type="ARBA" id="ARBA00049429"/>
    </source>
</evidence>